<sequence>MFDALGVDELVPAPLAAWRPLVVEALGFFLDRLPPQRLEAIVADQFALPIEAPAEARLVALLARCPTLHKLGQVLARRPELDPELRRHLQTLESMPSTRPLAPLRARIEASLGAGHGLALADEALAEGSVAVVLPFSWHEGGRRREGVFKVLKPGVEAELADELALLPSVADFLERRAAQLGLPALDYRGTLASVQRLLAREIRLDREQAHMAEAAAFHADDAGLLVPALLPWCSPAMTAMDRVFGPRLTDAALAPGQGQALADTLVRALLARPFWSGEAEAMFHGDLHGGNLLLADDGRLAVLDWSLTARLGKAEREALVAIALGALTLDAARIRAALGALGMLDADDPALAGAVEHALDRLVASGRPIGFDWLVGLLDELALLGASGFGEQLAVFRKSWLSLAGVIRDLGAELAADLPLLSLGLQRFLGEMPARMFAAPDSRAFATHVSNADLIGLGASAWPTSLRYWSRLLAADRAA</sequence>
<comment type="similarity">
    <text evidence="1">Belongs to the protein kinase superfamily. ADCK protein kinase family.</text>
</comment>
<dbReference type="PANTHER" id="PTHR10566:SF113">
    <property type="entry name" value="PROTEIN ACTIVITY OF BC1 COMPLEX KINASE 7, CHLOROPLASTIC"/>
    <property type="match status" value="1"/>
</dbReference>
<proteinExistence type="inferred from homology"/>
<dbReference type="SUPFAM" id="SSF56112">
    <property type="entry name" value="Protein kinase-like (PK-like)"/>
    <property type="match status" value="1"/>
</dbReference>
<reference evidence="3 4" key="1">
    <citation type="journal article" date="2020" name="Biotechnol. Biofuels">
        <title>New insights from the biogas microbiome by comprehensive genome-resolved metagenomics of nearly 1600 species originating from multiple anaerobic digesters.</title>
        <authorList>
            <person name="Campanaro S."/>
            <person name="Treu L."/>
            <person name="Rodriguez-R L.M."/>
            <person name="Kovalovszki A."/>
            <person name="Ziels R.M."/>
            <person name="Maus I."/>
            <person name="Zhu X."/>
            <person name="Kougias P.G."/>
            <person name="Basile A."/>
            <person name="Luo G."/>
            <person name="Schluter A."/>
            <person name="Konstantinidis K.T."/>
            <person name="Angelidaki I."/>
        </authorList>
    </citation>
    <scope>NUCLEOTIDE SEQUENCE [LARGE SCALE GENOMIC DNA]</scope>
    <source>
        <strain evidence="3">AS06rmzACSIP_256</strain>
    </source>
</reference>
<organism evidence="3 4">
    <name type="scientific">Thauera phenolivorans</name>
    <dbReference type="NCBI Taxonomy" id="1792543"/>
    <lineage>
        <taxon>Bacteria</taxon>
        <taxon>Pseudomonadati</taxon>
        <taxon>Pseudomonadota</taxon>
        <taxon>Betaproteobacteria</taxon>
        <taxon>Rhodocyclales</taxon>
        <taxon>Zoogloeaceae</taxon>
        <taxon>Thauera</taxon>
    </lineage>
</organism>
<evidence type="ECO:0000313" key="3">
    <source>
        <dbReference type="EMBL" id="NLF54357.1"/>
    </source>
</evidence>
<gene>
    <name evidence="3" type="ORF">GX576_08195</name>
</gene>
<evidence type="ECO:0000256" key="1">
    <source>
        <dbReference type="ARBA" id="ARBA00009670"/>
    </source>
</evidence>
<comment type="caution">
    <text evidence="3">The sequence shown here is derived from an EMBL/GenBank/DDBJ whole genome shotgun (WGS) entry which is preliminary data.</text>
</comment>
<dbReference type="InterPro" id="IPR011009">
    <property type="entry name" value="Kinase-like_dom_sf"/>
</dbReference>
<dbReference type="InterPro" id="IPR050154">
    <property type="entry name" value="UbiB_kinase"/>
</dbReference>
<dbReference type="Proteomes" id="UP000536534">
    <property type="component" value="Unassembled WGS sequence"/>
</dbReference>
<dbReference type="PANTHER" id="PTHR10566">
    <property type="entry name" value="CHAPERONE-ACTIVITY OF BC1 COMPLEX CABC1 -RELATED"/>
    <property type="match status" value="1"/>
</dbReference>
<dbReference type="Pfam" id="PF03109">
    <property type="entry name" value="ABC1"/>
    <property type="match status" value="1"/>
</dbReference>
<accession>A0A7X7R835</accession>
<protein>
    <recommendedName>
        <fullName evidence="2">ABC1 atypical kinase-like domain-containing protein</fullName>
    </recommendedName>
</protein>
<feature type="domain" description="ABC1 atypical kinase-like" evidence="2">
    <location>
        <begin position="122"/>
        <end position="337"/>
    </location>
</feature>
<dbReference type="EMBL" id="JAAYYV010000214">
    <property type="protein sequence ID" value="NLF54357.1"/>
    <property type="molecule type" value="Genomic_DNA"/>
</dbReference>
<evidence type="ECO:0000259" key="2">
    <source>
        <dbReference type="Pfam" id="PF03109"/>
    </source>
</evidence>
<dbReference type="InterPro" id="IPR004147">
    <property type="entry name" value="ABC1_dom"/>
</dbReference>
<evidence type="ECO:0000313" key="4">
    <source>
        <dbReference type="Proteomes" id="UP000536534"/>
    </source>
</evidence>
<dbReference type="AlphaFoldDB" id="A0A7X7R835"/>
<name>A0A7X7R835_9RHOO</name>